<dbReference type="PANTHER" id="PTHR34874:SF3">
    <property type="entry name" value="SULFURTRANSFERASE TUSD"/>
    <property type="match status" value="1"/>
</dbReference>
<dbReference type="AlphaFoldDB" id="A0A0C5V8W2"/>
<keyword evidence="3" id="KW-0963">Cytoplasm</keyword>
<dbReference type="SUPFAM" id="SSF75169">
    <property type="entry name" value="DsrEFH-like"/>
    <property type="match status" value="1"/>
</dbReference>
<name>A0A0C5V8W2_9GAMM</name>
<dbReference type="Proteomes" id="UP000032266">
    <property type="component" value="Chromosome"/>
</dbReference>
<dbReference type="PATRIC" id="fig|1445510.3.peg.3726"/>
<dbReference type="HOGENOM" id="CLU_132095_0_0_6"/>
<evidence type="ECO:0000256" key="2">
    <source>
        <dbReference type="ARBA" id="ARBA00007067"/>
    </source>
</evidence>
<comment type="subcellular location">
    <subcellularLocation>
        <location evidence="1">Cytoplasm</location>
    </subcellularLocation>
</comment>
<reference evidence="5 6" key="1">
    <citation type="submission" date="2014-01" db="EMBL/GenBank/DDBJ databases">
        <title>Full genme sequencing of cellulolytic bacterium Gynuella sunshinyii YC6258T gen. nov., sp. nov.</title>
        <authorList>
            <person name="Khan H."/>
            <person name="Chung E.J."/>
            <person name="Chung Y.R."/>
        </authorList>
    </citation>
    <scope>NUCLEOTIDE SEQUENCE [LARGE SCALE GENOMIC DNA]</scope>
    <source>
        <strain evidence="5 6">YC6258</strain>
    </source>
</reference>
<dbReference type="Pfam" id="PF02635">
    <property type="entry name" value="DsrE"/>
    <property type="match status" value="1"/>
</dbReference>
<gene>
    <name evidence="5" type="ORF">YC6258_03749</name>
</gene>
<dbReference type="EMBL" id="CP007142">
    <property type="protein sequence ID" value="AJQ95785.1"/>
    <property type="molecule type" value="Genomic_DNA"/>
</dbReference>
<keyword evidence="4" id="KW-0808">Transferase</keyword>
<comment type="similarity">
    <text evidence="2">Belongs to the DsrE/TusD family.</text>
</comment>
<evidence type="ECO:0000313" key="5">
    <source>
        <dbReference type="EMBL" id="AJQ95785.1"/>
    </source>
</evidence>
<accession>A0A0C5V8W2</accession>
<dbReference type="InterPro" id="IPR027396">
    <property type="entry name" value="DsrEFH-like"/>
</dbReference>
<sequence length="107" mass="11882">MCEALLTAGHTLTQVFFYADAVAIANTLTIPHQNEVNWQQAWLTLAHQHELDLIVCVAAALRRGIVNEQEAHNNQLPYANCHSGFTISGLGEWVTATVMADRHLVFK</sequence>
<dbReference type="GO" id="GO:1990228">
    <property type="term" value="C:sulfurtransferase complex"/>
    <property type="evidence" value="ECO:0007669"/>
    <property type="project" value="TreeGrafter"/>
</dbReference>
<dbReference type="InterPro" id="IPR017463">
    <property type="entry name" value="Sulphur_relay_TusD/DsrE"/>
</dbReference>
<dbReference type="GO" id="GO:0097163">
    <property type="term" value="F:sulfur carrier activity"/>
    <property type="evidence" value="ECO:0007669"/>
    <property type="project" value="TreeGrafter"/>
</dbReference>
<keyword evidence="6" id="KW-1185">Reference proteome</keyword>
<dbReference type="NCBIfam" id="TIGR03012">
    <property type="entry name" value="sulf_tusD_dsrE"/>
    <property type="match status" value="1"/>
</dbReference>
<evidence type="ECO:0000256" key="4">
    <source>
        <dbReference type="ARBA" id="ARBA00022679"/>
    </source>
</evidence>
<dbReference type="InterPro" id="IPR003787">
    <property type="entry name" value="Sulphur_relay_DsrE/F-like"/>
</dbReference>
<evidence type="ECO:0000256" key="3">
    <source>
        <dbReference type="ARBA" id="ARBA00022490"/>
    </source>
</evidence>
<dbReference type="GO" id="GO:0002143">
    <property type="term" value="P:tRNA wobble position uridine thiolation"/>
    <property type="evidence" value="ECO:0007669"/>
    <property type="project" value="TreeGrafter"/>
</dbReference>
<organism evidence="5 6">
    <name type="scientific">Gynuella sunshinyii YC6258</name>
    <dbReference type="NCBI Taxonomy" id="1445510"/>
    <lineage>
        <taxon>Bacteria</taxon>
        <taxon>Pseudomonadati</taxon>
        <taxon>Pseudomonadota</taxon>
        <taxon>Gammaproteobacteria</taxon>
        <taxon>Oceanospirillales</taxon>
        <taxon>Saccharospirillaceae</taxon>
        <taxon>Gynuella</taxon>
    </lineage>
</organism>
<evidence type="ECO:0000313" key="6">
    <source>
        <dbReference type="Proteomes" id="UP000032266"/>
    </source>
</evidence>
<dbReference type="STRING" id="1445510.YC6258_03749"/>
<dbReference type="Gene3D" id="3.40.1260.10">
    <property type="entry name" value="DsrEFH-like"/>
    <property type="match status" value="1"/>
</dbReference>
<dbReference type="NCBIfam" id="NF001237">
    <property type="entry name" value="PRK00207.1"/>
    <property type="match status" value="1"/>
</dbReference>
<dbReference type="GO" id="GO:0016783">
    <property type="term" value="F:sulfurtransferase activity"/>
    <property type="evidence" value="ECO:0007669"/>
    <property type="project" value="InterPro"/>
</dbReference>
<protein>
    <submittedName>
        <fullName evidence="5">Putative conserved protein involved in intracellular sulfur reduction</fullName>
    </submittedName>
</protein>
<proteinExistence type="inferred from homology"/>
<dbReference type="KEGG" id="gsn:YC6258_03749"/>
<evidence type="ECO:0000256" key="1">
    <source>
        <dbReference type="ARBA" id="ARBA00004496"/>
    </source>
</evidence>
<dbReference type="PANTHER" id="PTHR34874">
    <property type="entry name" value="PROTEIN YCHN"/>
    <property type="match status" value="1"/>
</dbReference>